<dbReference type="EMBL" id="JAGQKX010000007">
    <property type="protein sequence ID" value="MCA9389877.1"/>
    <property type="molecule type" value="Genomic_DNA"/>
</dbReference>
<evidence type="ECO:0000313" key="3">
    <source>
        <dbReference type="Proteomes" id="UP000701698"/>
    </source>
</evidence>
<proteinExistence type="predicted"/>
<gene>
    <name evidence="2" type="ORF">KC571_00575</name>
</gene>
<reference evidence="2" key="2">
    <citation type="journal article" date="2021" name="Microbiome">
        <title>Successional dynamics and alternative stable states in a saline activated sludge microbial community over 9 years.</title>
        <authorList>
            <person name="Wang Y."/>
            <person name="Ye J."/>
            <person name="Ju F."/>
            <person name="Liu L."/>
            <person name="Boyd J.A."/>
            <person name="Deng Y."/>
            <person name="Parks D.H."/>
            <person name="Jiang X."/>
            <person name="Yin X."/>
            <person name="Woodcroft B.J."/>
            <person name="Tyson G.W."/>
            <person name="Hugenholtz P."/>
            <person name="Polz M.F."/>
            <person name="Zhang T."/>
        </authorList>
    </citation>
    <scope>NUCLEOTIDE SEQUENCE</scope>
    <source>
        <strain evidence="2">HKST-UBA01</strain>
    </source>
</reference>
<dbReference type="AlphaFoldDB" id="A0A955RPR8"/>
<evidence type="ECO:0000259" key="1">
    <source>
        <dbReference type="Pfam" id="PF24963"/>
    </source>
</evidence>
<feature type="domain" description="DUF7768" evidence="1">
    <location>
        <begin position="14"/>
        <end position="99"/>
    </location>
</feature>
<reference evidence="2" key="1">
    <citation type="submission" date="2020-04" db="EMBL/GenBank/DDBJ databases">
        <authorList>
            <person name="Zhang T."/>
        </authorList>
    </citation>
    <scope>NUCLEOTIDE SEQUENCE</scope>
    <source>
        <strain evidence="2">HKST-UBA01</strain>
    </source>
</reference>
<organism evidence="2 3">
    <name type="scientific">candidate division WWE3 bacterium</name>
    <dbReference type="NCBI Taxonomy" id="2053526"/>
    <lineage>
        <taxon>Bacteria</taxon>
        <taxon>Katanobacteria</taxon>
    </lineage>
</organism>
<dbReference type="Proteomes" id="UP000701698">
    <property type="component" value="Unassembled WGS sequence"/>
</dbReference>
<comment type="caution">
    <text evidence="2">The sequence shown here is derived from an EMBL/GenBank/DDBJ whole genome shotgun (WGS) entry which is preliminary data.</text>
</comment>
<dbReference type="InterPro" id="IPR056670">
    <property type="entry name" value="DUF7768"/>
</dbReference>
<dbReference type="Pfam" id="PF24963">
    <property type="entry name" value="DUF7768"/>
    <property type="match status" value="1"/>
</dbReference>
<name>A0A955RPR8_UNCKA</name>
<sequence>MSSLHETQKPIVFAAMSKQNFYLREHIIKFILEQNYTPTCAFMMFSYFLLDTVKRERLIEANNDLIRCADELWVFGDISDGVQKEINLANSLKLPIRYYSVEQFPYGIEEVNEETTTFTQVLHL</sequence>
<protein>
    <recommendedName>
        <fullName evidence="1">DUF7768 domain-containing protein</fullName>
    </recommendedName>
</protein>
<accession>A0A955RPR8</accession>
<evidence type="ECO:0000313" key="2">
    <source>
        <dbReference type="EMBL" id="MCA9389877.1"/>
    </source>
</evidence>
<dbReference type="Gene3D" id="3.40.50.10400">
    <property type="entry name" value="Hypothetical protein PA1492"/>
    <property type="match status" value="1"/>
</dbReference>